<protein>
    <submittedName>
        <fullName evidence="1">Uncharacterized protein</fullName>
    </submittedName>
</protein>
<reference evidence="1 2" key="1">
    <citation type="journal article" date="2021" name="Sci. Rep.">
        <title>Chromosome anchoring in Senegalese sole (Solea senegalensis) reveals sex-associated markers and genome rearrangements in flatfish.</title>
        <authorList>
            <person name="Guerrero-Cozar I."/>
            <person name="Gomez-Garrido J."/>
            <person name="Berbel C."/>
            <person name="Martinez-Blanch J.F."/>
            <person name="Alioto T."/>
            <person name="Claros M.G."/>
            <person name="Gagnaire P.A."/>
            <person name="Manchado M."/>
        </authorList>
    </citation>
    <scope>NUCLEOTIDE SEQUENCE [LARGE SCALE GENOMIC DNA]</scope>
    <source>
        <strain evidence="1">Sse05_10M</strain>
    </source>
</reference>
<dbReference type="AlphaFoldDB" id="A0AAV6SL41"/>
<gene>
    <name evidence="1" type="ORF">JOB18_012408</name>
</gene>
<comment type="caution">
    <text evidence="1">The sequence shown here is derived from an EMBL/GenBank/DDBJ whole genome shotgun (WGS) entry which is preliminary data.</text>
</comment>
<sequence length="52" mass="6117">MAEIAETEARECCGCRESMWLQHKQLTEKKKKIDTKSCWPQINPSIRHQLDS</sequence>
<evidence type="ECO:0000313" key="2">
    <source>
        <dbReference type="Proteomes" id="UP000693946"/>
    </source>
</evidence>
<evidence type="ECO:0000313" key="1">
    <source>
        <dbReference type="EMBL" id="KAG7517588.1"/>
    </source>
</evidence>
<proteinExistence type="predicted"/>
<organism evidence="1 2">
    <name type="scientific">Solea senegalensis</name>
    <name type="common">Senegalese sole</name>
    <dbReference type="NCBI Taxonomy" id="28829"/>
    <lineage>
        <taxon>Eukaryota</taxon>
        <taxon>Metazoa</taxon>
        <taxon>Chordata</taxon>
        <taxon>Craniata</taxon>
        <taxon>Vertebrata</taxon>
        <taxon>Euteleostomi</taxon>
        <taxon>Actinopterygii</taxon>
        <taxon>Neopterygii</taxon>
        <taxon>Teleostei</taxon>
        <taxon>Neoteleostei</taxon>
        <taxon>Acanthomorphata</taxon>
        <taxon>Carangaria</taxon>
        <taxon>Pleuronectiformes</taxon>
        <taxon>Pleuronectoidei</taxon>
        <taxon>Soleidae</taxon>
        <taxon>Solea</taxon>
    </lineage>
</organism>
<dbReference type="Proteomes" id="UP000693946">
    <property type="component" value="Linkage Group LG12"/>
</dbReference>
<accession>A0AAV6SL41</accession>
<keyword evidence="2" id="KW-1185">Reference proteome</keyword>
<dbReference type="EMBL" id="JAGKHQ010000004">
    <property type="protein sequence ID" value="KAG7517588.1"/>
    <property type="molecule type" value="Genomic_DNA"/>
</dbReference>
<name>A0AAV6SL41_SOLSE</name>